<dbReference type="GO" id="GO:0008253">
    <property type="term" value="F:5'-nucleotidase activity"/>
    <property type="evidence" value="ECO:0007669"/>
    <property type="project" value="InterPro"/>
</dbReference>
<comment type="caution">
    <text evidence="1">The sequence shown here is derived from an EMBL/GenBank/DDBJ whole genome shotgun (WGS) entry which is preliminary data.</text>
</comment>
<evidence type="ECO:0000313" key="1">
    <source>
        <dbReference type="EMBL" id="MCC2241168.1"/>
    </source>
</evidence>
<dbReference type="InterPro" id="IPR052550">
    <property type="entry name" value="Pyrimidine_5'-ntase_YjjG"/>
</dbReference>
<dbReference type="PANTHER" id="PTHR47478">
    <property type="match status" value="1"/>
</dbReference>
<organism evidence="1 2">
    <name type="scientific">Roseburia amylophila</name>
    <dbReference type="NCBI Taxonomy" id="2981794"/>
    <lineage>
        <taxon>Bacteria</taxon>
        <taxon>Bacillati</taxon>
        <taxon>Bacillota</taxon>
        <taxon>Clostridia</taxon>
        <taxon>Lachnospirales</taxon>
        <taxon>Lachnospiraceae</taxon>
        <taxon>Roseburia</taxon>
    </lineage>
</organism>
<dbReference type="SFLD" id="SFLDS00003">
    <property type="entry name" value="Haloacid_Dehalogenase"/>
    <property type="match status" value="1"/>
</dbReference>
<sequence>MNKIQNIKVLFWDIDNTLLDFDAGAEDSMKQAFADLGLEFKPEMFDVFQEENHIIWDKIEKGELSREDLPYVRWQIILKRLGLKADGVAMEHVFRSYLHNSAVPVSGALETLEALAGKYIFCAASNGPYEQQLNRLERGGMRKYFTHCFVSEKVGVEKPSLRFFEKCMEELPGIEPEECLMIGDSLTADIAGGHAAGLKTCWYHPEDAITNEKLRELEQQADYRVEKLVDLTKKL</sequence>
<dbReference type="InterPro" id="IPR006439">
    <property type="entry name" value="HAD-SF_hydro_IA"/>
</dbReference>
<dbReference type="NCBIfam" id="TIGR01549">
    <property type="entry name" value="HAD-SF-IA-v1"/>
    <property type="match status" value="1"/>
</dbReference>
<dbReference type="SFLD" id="SFLDG01135">
    <property type="entry name" value="C1.5.6:_HAD__Beta-PGM__Phospha"/>
    <property type="match status" value="1"/>
</dbReference>
<dbReference type="InterPro" id="IPR023214">
    <property type="entry name" value="HAD_sf"/>
</dbReference>
<dbReference type="Gene3D" id="1.10.150.240">
    <property type="entry name" value="Putative phosphatase, domain 2"/>
    <property type="match status" value="1"/>
</dbReference>
<dbReference type="EMBL" id="JAJEQW010000002">
    <property type="protein sequence ID" value="MCC2241168.1"/>
    <property type="molecule type" value="Genomic_DNA"/>
</dbReference>
<protein>
    <submittedName>
        <fullName evidence="1">YjjG family noncanonical pyrimidine nucleotidase</fullName>
    </submittedName>
</protein>
<dbReference type="Pfam" id="PF00702">
    <property type="entry name" value="Hydrolase"/>
    <property type="match status" value="1"/>
</dbReference>
<dbReference type="AlphaFoldDB" id="A0AAW4WBA2"/>
<dbReference type="InterPro" id="IPR036412">
    <property type="entry name" value="HAD-like_sf"/>
</dbReference>
<gene>
    <name evidence="1" type="ORF">LKD47_02465</name>
</gene>
<dbReference type="SFLD" id="SFLDG01129">
    <property type="entry name" value="C1.5:_HAD__Beta-PGM__Phosphata"/>
    <property type="match status" value="1"/>
</dbReference>
<dbReference type="Gene3D" id="3.40.50.1000">
    <property type="entry name" value="HAD superfamily/HAD-like"/>
    <property type="match status" value="1"/>
</dbReference>
<evidence type="ECO:0000313" key="2">
    <source>
        <dbReference type="Proteomes" id="UP001198893"/>
    </source>
</evidence>
<dbReference type="RefSeq" id="WP_227709576.1">
    <property type="nucleotide sequence ID" value="NZ_JAJEQW010000002.1"/>
</dbReference>
<accession>A0AAW4WBA2</accession>
<dbReference type="NCBIfam" id="TIGR01509">
    <property type="entry name" value="HAD-SF-IA-v3"/>
    <property type="match status" value="1"/>
</dbReference>
<dbReference type="PANTHER" id="PTHR47478:SF1">
    <property type="entry name" value="PYRIMIDINE 5'-NUCLEOTIDASE YJJG"/>
    <property type="match status" value="1"/>
</dbReference>
<name>A0AAW4WBA2_9FIRM</name>
<dbReference type="InterPro" id="IPR011951">
    <property type="entry name" value="HAD-SF_hydro_IA_YjjG/PynA"/>
</dbReference>
<reference evidence="1" key="1">
    <citation type="submission" date="2021-10" db="EMBL/GenBank/DDBJ databases">
        <title>Anaerobic single-cell dispensing facilitates the cultivation of human gut bacteria.</title>
        <authorList>
            <person name="Afrizal A."/>
        </authorList>
    </citation>
    <scope>NUCLEOTIDE SEQUENCE</scope>
    <source>
        <strain evidence="1">CLA-AA-H204</strain>
    </source>
</reference>
<dbReference type="NCBIfam" id="TIGR02254">
    <property type="entry name" value="YjjG_YfnB"/>
    <property type="match status" value="1"/>
</dbReference>
<dbReference type="Proteomes" id="UP001198893">
    <property type="component" value="Unassembled WGS sequence"/>
</dbReference>
<proteinExistence type="predicted"/>
<dbReference type="InterPro" id="IPR023198">
    <property type="entry name" value="PGP-like_dom2"/>
</dbReference>
<dbReference type="SUPFAM" id="SSF56784">
    <property type="entry name" value="HAD-like"/>
    <property type="match status" value="1"/>
</dbReference>